<evidence type="ECO:0000313" key="4">
    <source>
        <dbReference type="Proteomes" id="UP000199286"/>
    </source>
</evidence>
<dbReference type="NCBIfam" id="NF033542">
    <property type="entry name" value="transpos_IS110"/>
    <property type="match status" value="1"/>
</dbReference>
<protein>
    <submittedName>
        <fullName evidence="3">Transposase IS116/IS110/IS902 family protein</fullName>
    </submittedName>
</protein>
<sequence>MLVRTRVRIENELRGLLRTFGVLFGKRVGSFTKRAGEIIAGALAASPDMRLVAETLMNARASILDQIKVLDRRLSAIARVTPVVRLFMTAPGVGVITALSVASVFDDASRFRRSSSARAYLGLTPRRYESGETSRNGRISKQGNQLTRKHLYEAATTLLTRNLRFSTLKAWGLKLAKMSGFKKARVAVARKLAVILHAMWKTNTPFRWSEVDA</sequence>
<accession>A0A1H3M508</accession>
<feature type="domain" description="Transposase IS116/IS110/IS902 C-terminal" evidence="2">
    <location>
        <begin position="85"/>
        <end position="166"/>
    </location>
</feature>
<evidence type="ECO:0000259" key="2">
    <source>
        <dbReference type="Pfam" id="PF02371"/>
    </source>
</evidence>
<dbReference type="GO" id="GO:0003677">
    <property type="term" value="F:DNA binding"/>
    <property type="evidence" value="ECO:0007669"/>
    <property type="project" value="InterPro"/>
</dbReference>
<gene>
    <name evidence="3" type="ORF">SAMN05444340_115101</name>
</gene>
<dbReference type="Proteomes" id="UP000199286">
    <property type="component" value="Unassembled WGS sequence"/>
</dbReference>
<dbReference type="PANTHER" id="PTHR33055:SF3">
    <property type="entry name" value="PUTATIVE TRANSPOSASE FOR IS117-RELATED"/>
    <property type="match status" value="1"/>
</dbReference>
<dbReference type="PANTHER" id="PTHR33055">
    <property type="entry name" value="TRANSPOSASE FOR INSERTION SEQUENCE ELEMENT IS1111A"/>
    <property type="match status" value="1"/>
</dbReference>
<evidence type="ECO:0000256" key="1">
    <source>
        <dbReference type="SAM" id="Phobius"/>
    </source>
</evidence>
<keyword evidence="1" id="KW-0472">Membrane</keyword>
<feature type="transmembrane region" description="Helical" evidence="1">
    <location>
        <begin position="83"/>
        <end position="105"/>
    </location>
</feature>
<dbReference type="InterPro" id="IPR047650">
    <property type="entry name" value="Transpos_IS110"/>
</dbReference>
<name>A0A1H3M508_9RHOB</name>
<keyword evidence="1" id="KW-1133">Transmembrane helix</keyword>
<dbReference type="AlphaFoldDB" id="A0A1H3M508"/>
<proteinExistence type="predicted"/>
<keyword evidence="4" id="KW-1185">Reference proteome</keyword>
<dbReference type="InterPro" id="IPR003346">
    <property type="entry name" value="Transposase_20"/>
</dbReference>
<dbReference type="GO" id="GO:0006313">
    <property type="term" value="P:DNA transposition"/>
    <property type="evidence" value="ECO:0007669"/>
    <property type="project" value="InterPro"/>
</dbReference>
<dbReference type="GO" id="GO:0004803">
    <property type="term" value="F:transposase activity"/>
    <property type="evidence" value="ECO:0007669"/>
    <property type="project" value="InterPro"/>
</dbReference>
<organism evidence="3 4">
    <name type="scientific">Citreimonas salinaria</name>
    <dbReference type="NCBI Taxonomy" id="321339"/>
    <lineage>
        <taxon>Bacteria</taxon>
        <taxon>Pseudomonadati</taxon>
        <taxon>Pseudomonadota</taxon>
        <taxon>Alphaproteobacteria</taxon>
        <taxon>Rhodobacterales</taxon>
        <taxon>Roseobacteraceae</taxon>
        <taxon>Citreimonas</taxon>
    </lineage>
</organism>
<dbReference type="Pfam" id="PF02371">
    <property type="entry name" value="Transposase_20"/>
    <property type="match status" value="1"/>
</dbReference>
<reference evidence="3 4" key="1">
    <citation type="submission" date="2016-10" db="EMBL/GenBank/DDBJ databases">
        <authorList>
            <person name="de Groot N.N."/>
        </authorList>
    </citation>
    <scope>NUCLEOTIDE SEQUENCE [LARGE SCALE GENOMIC DNA]</scope>
    <source>
        <strain evidence="3 4">DSM 26880</strain>
    </source>
</reference>
<dbReference type="EMBL" id="FNPF01000015">
    <property type="protein sequence ID" value="SDY71374.1"/>
    <property type="molecule type" value="Genomic_DNA"/>
</dbReference>
<evidence type="ECO:0000313" key="3">
    <source>
        <dbReference type="EMBL" id="SDY71374.1"/>
    </source>
</evidence>
<dbReference type="STRING" id="321339.SAMN05444340_115101"/>
<keyword evidence="1" id="KW-0812">Transmembrane</keyword>